<proteinExistence type="predicted"/>
<dbReference type="GO" id="GO:0006071">
    <property type="term" value="P:glycerol metabolic process"/>
    <property type="evidence" value="ECO:0007669"/>
    <property type="project" value="InterPro"/>
</dbReference>
<dbReference type="Gene3D" id="3.30.540.10">
    <property type="entry name" value="Fructose-1,6-Bisphosphatase, subunit A, domain 1"/>
    <property type="match status" value="1"/>
</dbReference>
<dbReference type="Proteomes" id="UP000700706">
    <property type="component" value="Unassembled WGS sequence"/>
</dbReference>
<dbReference type="InterPro" id="IPR004464">
    <property type="entry name" value="FBPase_class-2/SBPase"/>
</dbReference>
<comment type="caution">
    <text evidence="1">The sequence shown here is derived from an EMBL/GenBank/DDBJ whole genome shotgun (WGS) entry which is preliminary data.</text>
</comment>
<dbReference type="GO" id="GO:0006094">
    <property type="term" value="P:gluconeogenesis"/>
    <property type="evidence" value="ECO:0007669"/>
    <property type="project" value="InterPro"/>
</dbReference>
<dbReference type="EMBL" id="JAEKLZ010000332">
    <property type="protein sequence ID" value="MBW8727974.1"/>
    <property type="molecule type" value="Genomic_DNA"/>
</dbReference>
<evidence type="ECO:0000313" key="2">
    <source>
        <dbReference type="Proteomes" id="UP000700706"/>
    </source>
</evidence>
<reference evidence="1" key="1">
    <citation type="submission" date="2020-06" db="EMBL/GenBank/DDBJ databases">
        <title>Stable isotope informed genome-resolved metagenomics uncovers potential trophic interactions in rhizosphere soil.</title>
        <authorList>
            <person name="Starr E.P."/>
            <person name="Shi S."/>
            <person name="Blazewicz S.J."/>
            <person name="Koch B.J."/>
            <person name="Probst A.J."/>
            <person name="Hungate B.A."/>
            <person name="Pett-Ridge J."/>
            <person name="Firestone M.K."/>
            <person name="Banfield J.F."/>
        </authorList>
    </citation>
    <scope>NUCLEOTIDE SEQUENCE</scope>
    <source>
        <strain evidence="1">YM_69_17</strain>
    </source>
</reference>
<name>A0A952KMU8_9PROT</name>
<gene>
    <name evidence="1" type="ORF">JF625_22875</name>
</gene>
<accession>A0A952KMU8</accession>
<sequence>DTRRWWGVEELVRSDKVWFAATGITTGLLFEGVSRRGQSTRTQSLMLTAPDRRWQVLTTYVELPPPAEVQR</sequence>
<dbReference type="AlphaFoldDB" id="A0A952KMU8"/>
<dbReference type="Pfam" id="PF03320">
    <property type="entry name" value="FBPase_glpX"/>
    <property type="match status" value="1"/>
</dbReference>
<dbReference type="SUPFAM" id="SSF56655">
    <property type="entry name" value="Carbohydrate phosphatase"/>
    <property type="match status" value="1"/>
</dbReference>
<dbReference type="GO" id="GO:0042132">
    <property type="term" value="F:fructose 1,6-bisphosphate 1-phosphatase activity"/>
    <property type="evidence" value="ECO:0007669"/>
    <property type="project" value="InterPro"/>
</dbReference>
<feature type="non-terminal residue" evidence="1">
    <location>
        <position position="1"/>
    </location>
</feature>
<evidence type="ECO:0000313" key="1">
    <source>
        <dbReference type="EMBL" id="MBW8727974.1"/>
    </source>
</evidence>
<protein>
    <submittedName>
        <fullName evidence="1">Fructose-bisphosphatase class II</fullName>
    </submittedName>
</protein>
<organism evidence="1 2">
    <name type="scientific">Inquilinus limosus</name>
    <dbReference type="NCBI Taxonomy" id="171674"/>
    <lineage>
        <taxon>Bacteria</taxon>
        <taxon>Pseudomonadati</taxon>
        <taxon>Pseudomonadota</taxon>
        <taxon>Alphaproteobacteria</taxon>
        <taxon>Rhodospirillales</taxon>
        <taxon>Rhodospirillaceae</taxon>
        <taxon>Inquilinus</taxon>
    </lineage>
</organism>